<dbReference type="PROSITE" id="PS51257">
    <property type="entry name" value="PROKAR_LIPOPROTEIN"/>
    <property type="match status" value="1"/>
</dbReference>
<evidence type="ECO:0000259" key="2">
    <source>
        <dbReference type="Pfam" id="PF13648"/>
    </source>
</evidence>
<evidence type="ECO:0000313" key="3">
    <source>
        <dbReference type="EMBL" id="TXN38083.1"/>
    </source>
</evidence>
<reference evidence="3 4" key="1">
    <citation type="submission" date="2019-08" db="EMBL/GenBank/DDBJ databases">
        <title>Professor.</title>
        <authorList>
            <person name="Park J.S."/>
        </authorList>
    </citation>
    <scope>NUCLEOTIDE SEQUENCE [LARGE SCALE GENOMIC DNA]</scope>
    <source>
        <strain evidence="3 4">176CP5-101</strain>
    </source>
</reference>
<accession>A0A5C8V9P6</accession>
<protein>
    <submittedName>
        <fullName evidence="3">Lipocalin family protein</fullName>
    </submittedName>
</protein>
<dbReference type="Proteomes" id="UP000321456">
    <property type="component" value="Unassembled WGS sequence"/>
</dbReference>
<dbReference type="Pfam" id="PF13648">
    <property type="entry name" value="Lipocalin_4"/>
    <property type="match status" value="1"/>
</dbReference>
<feature type="domain" description="Lipocalin-like" evidence="2">
    <location>
        <begin position="29"/>
        <end position="109"/>
    </location>
</feature>
<organism evidence="3 4">
    <name type="scientific">Flagellimonas hymeniacidonis</name>
    <dbReference type="NCBI Taxonomy" id="2603628"/>
    <lineage>
        <taxon>Bacteria</taxon>
        <taxon>Pseudomonadati</taxon>
        <taxon>Bacteroidota</taxon>
        <taxon>Flavobacteriia</taxon>
        <taxon>Flavobacteriales</taxon>
        <taxon>Flavobacteriaceae</taxon>
        <taxon>Flagellimonas</taxon>
    </lineage>
</organism>
<gene>
    <name evidence="3" type="ORF">FVB32_07250</name>
</gene>
<feature type="chain" id="PRO_5022760505" evidence="1">
    <location>
        <begin position="20"/>
        <end position="129"/>
    </location>
</feature>
<sequence length="129" mass="14387">MKKLGVLLITVLLFTSCSSDDDTVADSGLNGTWTLTRVSCFCGFADPPEFDLTQLTFDADTNEIIVLNNGDQVYFRENGTYSYTGNGSRIRLEDGKFYDFEITGDTLSLVFVDEPMIADDEVSYSFVRN</sequence>
<evidence type="ECO:0000256" key="1">
    <source>
        <dbReference type="SAM" id="SignalP"/>
    </source>
</evidence>
<keyword evidence="4" id="KW-1185">Reference proteome</keyword>
<comment type="caution">
    <text evidence="3">The sequence shown here is derived from an EMBL/GenBank/DDBJ whole genome shotgun (WGS) entry which is preliminary data.</text>
</comment>
<dbReference type="AlphaFoldDB" id="A0A5C8V9P6"/>
<feature type="signal peptide" evidence="1">
    <location>
        <begin position="1"/>
        <end position="19"/>
    </location>
</feature>
<proteinExistence type="predicted"/>
<dbReference type="InterPro" id="IPR024311">
    <property type="entry name" value="Lipocalin-like"/>
</dbReference>
<name>A0A5C8V9P6_9FLAO</name>
<dbReference type="EMBL" id="VRUR01000001">
    <property type="protein sequence ID" value="TXN38083.1"/>
    <property type="molecule type" value="Genomic_DNA"/>
</dbReference>
<keyword evidence="1" id="KW-0732">Signal</keyword>
<evidence type="ECO:0000313" key="4">
    <source>
        <dbReference type="Proteomes" id="UP000321456"/>
    </source>
</evidence>
<dbReference type="RefSeq" id="WP_147742638.1">
    <property type="nucleotide sequence ID" value="NZ_VRUR01000001.1"/>
</dbReference>